<feature type="domain" description="CCHC-type" evidence="3">
    <location>
        <begin position="206"/>
        <end position="219"/>
    </location>
</feature>
<dbReference type="InterPro" id="IPR025836">
    <property type="entry name" value="Zn_knuckle_CX2CX4HX4C"/>
</dbReference>
<dbReference type="Pfam" id="PF14111">
    <property type="entry name" value="DUF4283"/>
    <property type="match status" value="1"/>
</dbReference>
<feature type="compositionally biased region" description="Polar residues" evidence="2">
    <location>
        <begin position="337"/>
        <end position="348"/>
    </location>
</feature>
<protein>
    <recommendedName>
        <fullName evidence="3">CCHC-type domain-containing protein</fullName>
    </recommendedName>
</protein>
<evidence type="ECO:0000313" key="5">
    <source>
        <dbReference type="Proteomes" id="UP000323000"/>
    </source>
</evidence>
<keyword evidence="1" id="KW-0863">Zinc-finger</keyword>
<dbReference type="InterPro" id="IPR036875">
    <property type="entry name" value="Znf_CCHC_sf"/>
</dbReference>
<dbReference type="GO" id="GO:0008270">
    <property type="term" value="F:zinc ion binding"/>
    <property type="evidence" value="ECO:0007669"/>
    <property type="project" value="UniProtKB-KW"/>
</dbReference>
<dbReference type="InterPro" id="IPR040256">
    <property type="entry name" value="At4g02000-like"/>
</dbReference>
<dbReference type="PANTHER" id="PTHR31286:SF167">
    <property type="entry name" value="OS09G0268800 PROTEIN"/>
    <property type="match status" value="1"/>
</dbReference>
<evidence type="ECO:0000313" key="4">
    <source>
        <dbReference type="EMBL" id="TXG60460.1"/>
    </source>
</evidence>
<proteinExistence type="predicted"/>
<evidence type="ECO:0000256" key="2">
    <source>
        <dbReference type="SAM" id="MobiDB-lite"/>
    </source>
</evidence>
<evidence type="ECO:0000256" key="1">
    <source>
        <dbReference type="PROSITE-ProRule" id="PRU00047"/>
    </source>
</evidence>
<dbReference type="PANTHER" id="PTHR31286">
    <property type="entry name" value="GLYCINE-RICH CELL WALL STRUCTURAL PROTEIN 1.8-LIKE"/>
    <property type="match status" value="1"/>
</dbReference>
<dbReference type="Proteomes" id="UP000323000">
    <property type="component" value="Chromosome 6"/>
</dbReference>
<name>A0A5C7HU60_9ROSI</name>
<dbReference type="PROSITE" id="PS50158">
    <property type="entry name" value="ZF_CCHC"/>
    <property type="match status" value="1"/>
</dbReference>
<keyword evidence="1" id="KW-0479">Metal-binding</keyword>
<dbReference type="OrthoDB" id="1750606at2759"/>
<dbReference type="GO" id="GO:0003676">
    <property type="term" value="F:nucleic acid binding"/>
    <property type="evidence" value="ECO:0007669"/>
    <property type="project" value="InterPro"/>
</dbReference>
<dbReference type="Pfam" id="PF14392">
    <property type="entry name" value="zf-CCHC_4"/>
    <property type="match status" value="1"/>
</dbReference>
<dbReference type="SUPFAM" id="SSF57756">
    <property type="entry name" value="Retrovirus zinc finger-like domains"/>
    <property type="match status" value="1"/>
</dbReference>
<gene>
    <name evidence="4" type="ORF">EZV62_015033</name>
</gene>
<comment type="caution">
    <text evidence="4">The sequence shown here is derived from an EMBL/GenBank/DDBJ whole genome shotgun (WGS) entry which is preliminary data.</text>
</comment>
<keyword evidence="5" id="KW-1185">Reference proteome</keyword>
<feature type="region of interest" description="Disordered" evidence="2">
    <location>
        <begin position="327"/>
        <end position="374"/>
    </location>
</feature>
<feature type="region of interest" description="Disordered" evidence="2">
    <location>
        <begin position="249"/>
        <end position="279"/>
    </location>
</feature>
<organism evidence="4 5">
    <name type="scientific">Acer yangbiense</name>
    <dbReference type="NCBI Taxonomy" id="1000413"/>
    <lineage>
        <taxon>Eukaryota</taxon>
        <taxon>Viridiplantae</taxon>
        <taxon>Streptophyta</taxon>
        <taxon>Embryophyta</taxon>
        <taxon>Tracheophyta</taxon>
        <taxon>Spermatophyta</taxon>
        <taxon>Magnoliopsida</taxon>
        <taxon>eudicotyledons</taxon>
        <taxon>Gunneridae</taxon>
        <taxon>Pentapetalae</taxon>
        <taxon>rosids</taxon>
        <taxon>malvids</taxon>
        <taxon>Sapindales</taxon>
        <taxon>Sapindaceae</taxon>
        <taxon>Hippocastanoideae</taxon>
        <taxon>Acereae</taxon>
        <taxon>Acer</taxon>
    </lineage>
</organism>
<sequence>MELADLYENLSIAEEDGAILEATDEVQQDGVKDVERCLVGRVLSNKKVNREAFRGLIDQLWSPFGSVEIELIGENTFMFYFVNRVDRNRFWQRGPWHFGKSLIVLEKPVGFGDIKNLKFSRAEFWVQVHDIPISCMNRRSAKWLAKQIGGVIEIPVESKECWGKFIRVKVEIDISKPLKRWLRLKLDKSDIIVVVGLKYERLPDFCFVCGKLGHVVKDCLDEEARSGVLGGSSPKFGSWLKAPSSERTSSRFQPAWSGSSSERERTVGWSPEVPGGGSSNLKLGSLLSQDGESAGSALVVTKLTAGNRPETLTAGVEVGIQQVEKMVIDGPRIGPESGSSGVSQLSEKQASKELPGPETLPNQAQAQLMSTDPP</sequence>
<keyword evidence="1" id="KW-0862">Zinc</keyword>
<dbReference type="AlphaFoldDB" id="A0A5C7HU60"/>
<feature type="compositionally biased region" description="Polar residues" evidence="2">
    <location>
        <begin position="360"/>
        <end position="374"/>
    </location>
</feature>
<dbReference type="InterPro" id="IPR025558">
    <property type="entry name" value="DUF4283"/>
</dbReference>
<feature type="compositionally biased region" description="Polar residues" evidence="2">
    <location>
        <begin position="249"/>
        <end position="260"/>
    </location>
</feature>
<reference evidence="5" key="1">
    <citation type="journal article" date="2019" name="Gigascience">
        <title>De novo genome assembly of the endangered Acer yangbiense, a plant species with extremely small populations endemic to Yunnan Province, China.</title>
        <authorList>
            <person name="Yang J."/>
            <person name="Wariss H.M."/>
            <person name="Tao L."/>
            <person name="Zhang R."/>
            <person name="Yun Q."/>
            <person name="Hollingsworth P."/>
            <person name="Dao Z."/>
            <person name="Luo G."/>
            <person name="Guo H."/>
            <person name="Ma Y."/>
            <person name="Sun W."/>
        </authorList>
    </citation>
    <scope>NUCLEOTIDE SEQUENCE [LARGE SCALE GENOMIC DNA]</scope>
    <source>
        <strain evidence="5">cv. Malutang</strain>
    </source>
</reference>
<accession>A0A5C7HU60</accession>
<dbReference type="InterPro" id="IPR001878">
    <property type="entry name" value="Znf_CCHC"/>
</dbReference>
<evidence type="ECO:0000259" key="3">
    <source>
        <dbReference type="PROSITE" id="PS50158"/>
    </source>
</evidence>
<dbReference type="EMBL" id="VAHF01000006">
    <property type="protein sequence ID" value="TXG60460.1"/>
    <property type="molecule type" value="Genomic_DNA"/>
</dbReference>